<protein>
    <recommendedName>
        <fullName evidence="8">PGG domain-containing protein</fullName>
    </recommendedName>
</protein>
<dbReference type="FunFam" id="1.25.40.20:FF:000777">
    <property type="entry name" value="Ankyrin repeat family protein"/>
    <property type="match status" value="1"/>
</dbReference>
<evidence type="ECO:0000313" key="10">
    <source>
        <dbReference type="Proteomes" id="UP000078284"/>
    </source>
</evidence>
<sequence length="641" mass="70422">MTRAFHLIIDCITGDTGSIQMLVTNLYDLPGEYVPMNPEIFSAMRAGNVKFLDKMKTNNNTPLACFRNETGDFTLHLAAAWGRLELVKRIVSECPCLLLETNSKDQIPLHAAAAAGRLAVVEAFVARVNEISDGLSEEERERVNLYAMKDIDGNTALHLALKGGHLKTAACLVKANHLASFLANNHGVSPLFTAIIAGSLTLVEAMMYVPGQTCNLASKLEGRKSLVHAALKAKNSDILDVILNEDPSLVNERDEEGRTCLSVAAYVGYYKGVVNLLHRSTSNVFECDDDGSYPIHMAVEKGRVKIFLELLKCCPDSQYLLNKQGQNILHIAAKSGKTGTYLLQVIKAYDLIKNDLIMEQDVDGNTPLHLATLTWRPRTVNILNGFTLGNHLHIRNKDGLSALDIAESNLQSNYVFRERMTLMVLLCTCSPRGFKMIPTSGITLKSRSEKVAGNKYKDSINVLLLVATLVATVAFAAGIAIPGGFSSSTPKRGIAILDDDDFLSIFLVFNTLAMQSSVLAIVALIWAQLGDPVLVHKTFHLALPALFVSLVSMSSAFFCGVVATTKHNPWLFDSTIFISIIFLFVVAYLLAPYAIPQFPGTPFLQRITKCYLDFMLLFVNEDDVDIVCEKKQETVHLYVAN</sequence>
<dbReference type="Proteomes" id="UP000078284">
    <property type="component" value="Chromosome 4"/>
</dbReference>
<dbReference type="PANTHER" id="PTHR24186">
    <property type="entry name" value="PROTEIN PHOSPHATASE 1 REGULATORY SUBUNIT"/>
    <property type="match status" value="1"/>
</dbReference>
<accession>A0A178V3B1</accession>
<feature type="domain" description="PGG" evidence="8">
    <location>
        <begin position="455"/>
        <end position="563"/>
    </location>
</feature>
<reference evidence="10" key="1">
    <citation type="journal article" date="2016" name="Proc. Natl. Acad. Sci. U.S.A.">
        <title>Chromosome-level assembly of Arabidopsis thaliana Ler reveals the extent of translocation and inversion polymorphisms.</title>
        <authorList>
            <person name="Zapata L."/>
            <person name="Ding J."/>
            <person name="Willing E.M."/>
            <person name="Hartwig B."/>
            <person name="Bezdan D."/>
            <person name="Jiao W.B."/>
            <person name="Patel V."/>
            <person name="Velikkakam James G."/>
            <person name="Koornneef M."/>
            <person name="Ossowski S."/>
            <person name="Schneeberger K."/>
        </authorList>
    </citation>
    <scope>NUCLEOTIDE SEQUENCE [LARGE SCALE GENOMIC DNA]</scope>
    <source>
        <strain evidence="10">cv. Landsberg erecta</strain>
    </source>
</reference>
<dbReference type="Pfam" id="PF12796">
    <property type="entry name" value="Ank_2"/>
    <property type="match status" value="2"/>
</dbReference>
<evidence type="ECO:0000256" key="7">
    <source>
        <dbReference type="SAM" id="Phobius"/>
    </source>
</evidence>
<keyword evidence="5" id="KW-0040">ANK repeat</keyword>
<dbReference type="EMBL" id="LUHQ01000004">
    <property type="protein sequence ID" value="OAO99552.1"/>
    <property type="molecule type" value="Genomic_DNA"/>
</dbReference>
<evidence type="ECO:0000259" key="8">
    <source>
        <dbReference type="Pfam" id="PF13962"/>
    </source>
</evidence>
<dbReference type="ExpressionAtlas" id="A0A178V3B1">
    <property type="expression patterns" value="baseline and differential"/>
</dbReference>
<gene>
    <name evidence="9" type="ordered locus">AXX17_At4g04300</name>
</gene>
<dbReference type="Pfam" id="PF13962">
    <property type="entry name" value="PGG"/>
    <property type="match status" value="1"/>
</dbReference>
<feature type="transmembrane region" description="Helical" evidence="7">
    <location>
        <begin position="541"/>
        <end position="563"/>
    </location>
</feature>
<dbReference type="GO" id="GO:0016020">
    <property type="term" value="C:membrane"/>
    <property type="evidence" value="ECO:0007669"/>
    <property type="project" value="UniProtKB-SubCell"/>
</dbReference>
<organism evidence="9 10">
    <name type="scientific">Arabidopsis thaliana</name>
    <name type="common">Mouse-ear cress</name>
    <dbReference type="NCBI Taxonomy" id="3702"/>
    <lineage>
        <taxon>Eukaryota</taxon>
        <taxon>Viridiplantae</taxon>
        <taxon>Streptophyta</taxon>
        <taxon>Embryophyta</taxon>
        <taxon>Tracheophyta</taxon>
        <taxon>Spermatophyta</taxon>
        <taxon>Magnoliopsida</taxon>
        <taxon>eudicotyledons</taxon>
        <taxon>Gunneridae</taxon>
        <taxon>Pentapetalae</taxon>
        <taxon>rosids</taxon>
        <taxon>malvids</taxon>
        <taxon>Brassicales</taxon>
        <taxon>Brassicaceae</taxon>
        <taxon>Camelineae</taxon>
        <taxon>Arabidopsis</taxon>
    </lineage>
</organism>
<evidence type="ECO:0000256" key="3">
    <source>
        <dbReference type="ARBA" id="ARBA00022737"/>
    </source>
</evidence>
<keyword evidence="6 7" id="KW-0472">Membrane</keyword>
<keyword evidence="4 7" id="KW-1133">Transmembrane helix</keyword>
<dbReference type="AlphaFoldDB" id="A0A178V3B1"/>
<keyword evidence="3" id="KW-0677">Repeat</keyword>
<evidence type="ECO:0000256" key="6">
    <source>
        <dbReference type="ARBA" id="ARBA00023136"/>
    </source>
</evidence>
<evidence type="ECO:0000256" key="1">
    <source>
        <dbReference type="ARBA" id="ARBA00004141"/>
    </source>
</evidence>
<evidence type="ECO:0000256" key="5">
    <source>
        <dbReference type="ARBA" id="ARBA00023043"/>
    </source>
</evidence>
<evidence type="ECO:0000256" key="2">
    <source>
        <dbReference type="ARBA" id="ARBA00022692"/>
    </source>
</evidence>
<dbReference type="FunFam" id="1.25.40.20:FF:000515">
    <property type="entry name" value="Ankyrin repeat family protein"/>
    <property type="match status" value="1"/>
</dbReference>
<dbReference type="PANTHER" id="PTHR24186:SF46">
    <property type="entry name" value="PROTEIN ACCELERATED CELL DEATH 6-LIKE"/>
    <property type="match status" value="1"/>
</dbReference>
<comment type="subcellular location">
    <subcellularLocation>
        <location evidence="1">Membrane</location>
        <topology evidence="1">Multi-pass membrane protein</topology>
    </subcellularLocation>
</comment>
<dbReference type="InterPro" id="IPR036770">
    <property type="entry name" value="Ankyrin_rpt-contain_sf"/>
</dbReference>
<keyword evidence="2 7" id="KW-0812">Transmembrane</keyword>
<feature type="transmembrane region" description="Helical" evidence="7">
    <location>
        <begin position="460"/>
        <end position="481"/>
    </location>
</feature>
<dbReference type="InterPro" id="IPR002110">
    <property type="entry name" value="Ankyrin_rpt"/>
</dbReference>
<dbReference type="InterPro" id="IPR026961">
    <property type="entry name" value="PGG_dom"/>
</dbReference>
<proteinExistence type="predicted"/>
<dbReference type="Gene3D" id="1.25.40.20">
    <property type="entry name" value="Ankyrin repeat-containing domain"/>
    <property type="match status" value="2"/>
</dbReference>
<dbReference type="SUPFAM" id="SSF48403">
    <property type="entry name" value="Ankyrin repeat"/>
    <property type="match status" value="2"/>
</dbReference>
<evidence type="ECO:0000313" key="9">
    <source>
        <dbReference type="EMBL" id="OAO99552.1"/>
    </source>
</evidence>
<dbReference type="SMART" id="SM00248">
    <property type="entry name" value="ANK"/>
    <property type="match status" value="9"/>
</dbReference>
<feature type="transmembrane region" description="Helical" evidence="7">
    <location>
        <begin position="502"/>
        <end position="529"/>
    </location>
</feature>
<name>A0A178V3B1_ARATH</name>
<evidence type="ECO:0000256" key="4">
    <source>
        <dbReference type="ARBA" id="ARBA00022989"/>
    </source>
</evidence>
<feature type="transmembrane region" description="Helical" evidence="7">
    <location>
        <begin position="575"/>
        <end position="595"/>
    </location>
</feature>
<comment type="caution">
    <text evidence="9">The sequence shown here is derived from an EMBL/GenBank/DDBJ whole genome shotgun (WGS) entry which is preliminary data.</text>
</comment>